<evidence type="ECO:0000256" key="1">
    <source>
        <dbReference type="SAM" id="MobiDB-lite"/>
    </source>
</evidence>
<feature type="compositionally biased region" description="Basic and acidic residues" evidence="1">
    <location>
        <begin position="61"/>
        <end position="82"/>
    </location>
</feature>
<dbReference type="SUPFAM" id="SSF51419">
    <property type="entry name" value="PLP-binding barrel"/>
    <property type="match status" value="1"/>
</dbReference>
<comment type="caution">
    <text evidence="2">The sequence shown here is derived from an EMBL/GenBank/DDBJ whole genome shotgun (WGS) entry which is preliminary data.</text>
</comment>
<gene>
    <name evidence="2" type="ORF">HOQ43_19210</name>
</gene>
<accession>A0A850CFD2</accession>
<dbReference type="AlphaFoldDB" id="A0A850CFD2"/>
<protein>
    <submittedName>
        <fullName evidence="2">YggS family pyridoxal phosphate-dependent enzyme</fullName>
    </submittedName>
</protein>
<feature type="non-terminal residue" evidence="2">
    <location>
        <position position="82"/>
    </location>
</feature>
<dbReference type="Gene3D" id="3.20.20.10">
    <property type="entry name" value="Alanine racemase"/>
    <property type="match status" value="1"/>
</dbReference>
<reference evidence="2 3" key="1">
    <citation type="submission" date="2020-05" db="EMBL/GenBank/DDBJ databases">
        <title>DNA-SIP metagenomic assembled genomes.</title>
        <authorList>
            <person name="Yu J."/>
        </authorList>
    </citation>
    <scope>NUCLEOTIDE SEQUENCE [LARGE SCALE GENOMIC DNA]</scope>
    <source>
        <strain evidence="2">Bin5.27</strain>
    </source>
</reference>
<evidence type="ECO:0000313" key="2">
    <source>
        <dbReference type="EMBL" id="NUQ90577.1"/>
    </source>
</evidence>
<organism evidence="2 3">
    <name type="scientific">Glycomyces artemisiae</name>
    <dbReference type="NCBI Taxonomy" id="1076443"/>
    <lineage>
        <taxon>Bacteria</taxon>
        <taxon>Bacillati</taxon>
        <taxon>Actinomycetota</taxon>
        <taxon>Actinomycetes</taxon>
        <taxon>Glycomycetales</taxon>
        <taxon>Glycomycetaceae</taxon>
        <taxon>Glycomyces</taxon>
    </lineage>
</organism>
<dbReference type="Proteomes" id="UP000574690">
    <property type="component" value="Unassembled WGS sequence"/>
</dbReference>
<dbReference type="EMBL" id="JABFXE010000804">
    <property type="protein sequence ID" value="NUQ90577.1"/>
    <property type="molecule type" value="Genomic_DNA"/>
</dbReference>
<proteinExistence type="predicted"/>
<evidence type="ECO:0000313" key="3">
    <source>
        <dbReference type="Proteomes" id="UP000574690"/>
    </source>
</evidence>
<feature type="region of interest" description="Disordered" evidence="1">
    <location>
        <begin position="60"/>
        <end position="82"/>
    </location>
</feature>
<name>A0A850CFD2_9ACTN</name>
<dbReference type="InterPro" id="IPR029066">
    <property type="entry name" value="PLP-binding_barrel"/>
</dbReference>
<sequence>MSTEARRVQLQDSLNRTREAIADACDRAGRPRGAVRLVVVTKTFPALDAATLVELGQADLGENRDQEAAPKAAELARRGLEP</sequence>